<name>A0A5C7FUY9_9BACT</name>
<dbReference type="RefSeq" id="WP_147931280.1">
    <property type="nucleotide sequence ID" value="NZ_VOXD01000020.1"/>
</dbReference>
<feature type="transmembrane region" description="Helical" evidence="8">
    <location>
        <begin position="304"/>
        <end position="329"/>
    </location>
</feature>
<dbReference type="PANTHER" id="PTHR46494">
    <property type="entry name" value="CORA FAMILY METAL ION TRANSPORTER (EUROFUNG)"/>
    <property type="match status" value="1"/>
</dbReference>
<dbReference type="NCBIfam" id="TIGR00383">
    <property type="entry name" value="corA"/>
    <property type="match status" value="1"/>
</dbReference>
<evidence type="ECO:0000256" key="1">
    <source>
        <dbReference type="ARBA" id="ARBA00004651"/>
    </source>
</evidence>
<protein>
    <recommendedName>
        <fullName evidence="8">Magnesium transport protein CorA</fullName>
    </recommendedName>
</protein>
<evidence type="ECO:0000256" key="3">
    <source>
        <dbReference type="ARBA" id="ARBA00022448"/>
    </source>
</evidence>
<keyword evidence="3 8" id="KW-0813">Transport</keyword>
<keyword evidence="7 8" id="KW-0472">Membrane</keyword>
<dbReference type="EMBL" id="VOXD01000020">
    <property type="protein sequence ID" value="TXF88677.1"/>
    <property type="molecule type" value="Genomic_DNA"/>
</dbReference>
<keyword evidence="5 8" id="KW-0812">Transmembrane</keyword>
<dbReference type="InterPro" id="IPR002523">
    <property type="entry name" value="MgTranspt_CorA/ZnTranspt_ZntB"/>
</dbReference>
<evidence type="ECO:0000256" key="2">
    <source>
        <dbReference type="ARBA" id="ARBA00009765"/>
    </source>
</evidence>
<evidence type="ECO:0000256" key="7">
    <source>
        <dbReference type="ARBA" id="ARBA00023136"/>
    </source>
</evidence>
<accession>A0A5C7FUY9</accession>
<dbReference type="PANTHER" id="PTHR46494:SF1">
    <property type="entry name" value="CORA FAMILY METAL ION TRANSPORTER (EUROFUNG)"/>
    <property type="match status" value="1"/>
</dbReference>
<dbReference type="Gene3D" id="1.20.58.340">
    <property type="entry name" value="Magnesium transport protein CorA, transmembrane region"/>
    <property type="match status" value="2"/>
</dbReference>
<dbReference type="OrthoDB" id="9803416at2"/>
<proteinExistence type="inferred from homology"/>
<dbReference type="GO" id="GO:0015087">
    <property type="term" value="F:cobalt ion transmembrane transporter activity"/>
    <property type="evidence" value="ECO:0007669"/>
    <property type="project" value="UniProtKB-UniRule"/>
</dbReference>
<dbReference type="GO" id="GO:0015095">
    <property type="term" value="F:magnesium ion transmembrane transporter activity"/>
    <property type="evidence" value="ECO:0007669"/>
    <property type="project" value="UniProtKB-UniRule"/>
</dbReference>
<dbReference type="AlphaFoldDB" id="A0A5C7FUY9"/>
<keyword evidence="6 8" id="KW-1133">Transmembrane helix</keyword>
<dbReference type="InterPro" id="IPR045863">
    <property type="entry name" value="CorA_TM1_TM2"/>
</dbReference>
<sequence>MRIAKVLRSQTDKIGFTRRTAGAAPGTLVYTGRQEMEEVHVHLTHYDSDVFNFVTSVDSIPEDNAPGKVTWFDVRGLHRVELIEKLGTAYGMHPLSLEDVLDVNQRPQMEGYKDGILLQLKAFAFEKETRELSIEQVSIYLTDETVITFQEDAGDLFEPVRKRLEMGNGRIRSKGPDYLTYALVDNIVDKYFTVLDQIEETLDELEDIIIKDPQIETKSKIHDLRLALLTMRKSTSPTRELAGRLGDTEHRLVSEDTQFYVRDLKDHIIQITDLVETYRDVTNGLYDLYVSEISFRMNSVMQTLTVVSTIFIPLGFLAGIFGMNFVYIPGLDNPYGYYILWGVMGLITGAALMWFRSKKWI</sequence>
<evidence type="ECO:0000256" key="4">
    <source>
        <dbReference type="ARBA" id="ARBA00022475"/>
    </source>
</evidence>
<keyword evidence="8" id="KW-0406">Ion transport</keyword>
<comment type="similarity">
    <text evidence="2 8">Belongs to the CorA metal ion transporter (MIT) (TC 1.A.35) family.</text>
</comment>
<dbReference type="InterPro" id="IPR004488">
    <property type="entry name" value="Mg/Co-transport_prot_CorA"/>
</dbReference>
<dbReference type="CDD" id="cd12828">
    <property type="entry name" value="TmCorA-like_1"/>
    <property type="match status" value="1"/>
</dbReference>
<dbReference type="GO" id="GO:0000287">
    <property type="term" value="F:magnesium ion binding"/>
    <property type="evidence" value="ECO:0007669"/>
    <property type="project" value="TreeGrafter"/>
</dbReference>
<comment type="caution">
    <text evidence="9">The sequence shown here is derived from an EMBL/GenBank/DDBJ whole genome shotgun (WGS) entry which is preliminary data.</text>
</comment>
<keyword evidence="10" id="KW-1185">Reference proteome</keyword>
<dbReference type="Gene3D" id="3.30.460.20">
    <property type="entry name" value="CorA soluble domain-like"/>
    <property type="match status" value="1"/>
</dbReference>
<evidence type="ECO:0000256" key="5">
    <source>
        <dbReference type="ARBA" id="ARBA00022692"/>
    </source>
</evidence>
<evidence type="ECO:0000256" key="6">
    <source>
        <dbReference type="ARBA" id="ARBA00022989"/>
    </source>
</evidence>
<dbReference type="FunFam" id="1.20.58.340:FF:000012">
    <property type="entry name" value="Magnesium transport protein CorA"/>
    <property type="match status" value="1"/>
</dbReference>
<reference evidence="9 10" key="1">
    <citation type="submission" date="2019-08" db="EMBL/GenBank/DDBJ databases">
        <title>Lewinella sp. strain SSH13 Genome sequencing and assembly.</title>
        <authorList>
            <person name="Kim I."/>
        </authorList>
    </citation>
    <scope>NUCLEOTIDE SEQUENCE [LARGE SCALE GENOMIC DNA]</scope>
    <source>
        <strain evidence="9 10">SSH13</strain>
    </source>
</reference>
<dbReference type="Proteomes" id="UP000321907">
    <property type="component" value="Unassembled WGS sequence"/>
</dbReference>
<dbReference type="InterPro" id="IPR045861">
    <property type="entry name" value="CorA_cytoplasmic_dom"/>
</dbReference>
<keyword evidence="4 8" id="KW-1003">Cell membrane</keyword>
<dbReference type="Pfam" id="PF01544">
    <property type="entry name" value="CorA"/>
    <property type="match status" value="1"/>
</dbReference>
<dbReference type="SUPFAM" id="SSF144083">
    <property type="entry name" value="Magnesium transport protein CorA, transmembrane region"/>
    <property type="match status" value="1"/>
</dbReference>
<comment type="subcellular location">
    <subcellularLocation>
        <location evidence="1">Cell membrane</location>
        <topology evidence="1">Multi-pass membrane protein</topology>
    </subcellularLocation>
    <subcellularLocation>
        <location evidence="8">Membrane</location>
        <topology evidence="8">Multi-pass membrane protein</topology>
    </subcellularLocation>
</comment>
<organism evidence="9 10">
    <name type="scientific">Neolewinella aurantiaca</name>
    <dbReference type="NCBI Taxonomy" id="2602767"/>
    <lineage>
        <taxon>Bacteria</taxon>
        <taxon>Pseudomonadati</taxon>
        <taxon>Bacteroidota</taxon>
        <taxon>Saprospiria</taxon>
        <taxon>Saprospirales</taxon>
        <taxon>Lewinellaceae</taxon>
        <taxon>Neolewinella</taxon>
    </lineage>
</organism>
<feature type="transmembrane region" description="Helical" evidence="8">
    <location>
        <begin position="335"/>
        <end position="355"/>
    </location>
</feature>
<gene>
    <name evidence="8 9" type="primary">corA</name>
    <name evidence="9" type="ORF">FUA23_13505</name>
</gene>
<dbReference type="SUPFAM" id="SSF143865">
    <property type="entry name" value="CorA soluble domain-like"/>
    <property type="match status" value="1"/>
</dbReference>
<evidence type="ECO:0000313" key="10">
    <source>
        <dbReference type="Proteomes" id="UP000321907"/>
    </source>
</evidence>
<dbReference type="GO" id="GO:0050897">
    <property type="term" value="F:cobalt ion binding"/>
    <property type="evidence" value="ECO:0007669"/>
    <property type="project" value="TreeGrafter"/>
</dbReference>
<evidence type="ECO:0000313" key="9">
    <source>
        <dbReference type="EMBL" id="TXF88677.1"/>
    </source>
</evidence>
<comment type="function">
    <text evidence="8">Mediates influx of magnesium ions.</text>
</comment>
<evidence type="ECO:0000256" key="8">
    <source>
        <dbReference type="RuleBase" id="RU362010"/>
    </source>
</evidence>
<keyword evidence="8" id="KW-0460">Magnesium</keyword>
<dbReference type="GO" id="GO:0005886">
    <property type="term" value="C:plasma membrane"/>
    <property type="evidence" value="ECO:0007669"/>
    <property type="project" value="UniProtKB-SubCell"/>
</dbReference>